<dbReference type="GO" id="GO:0005634">
    <property type="term" value="C:nucleus"/>
    <property type="evidence" value="ECO:0007669"/>
    <property type="project" value="UniProtKB-UniRule"/>
</dbReference>
<sequence>MIRELGEQGICWLNTCLSNCDDCWKNTSGRENPLFKNGDHKDCSSYSSITLSSLPEVKTSVIRKALEDLKKKFSFPEYPTTNAYTLFLKENASELKQNAGINKFSMKQLANKWRSMPEAEKNKLRERIMMAKSSYNDTLTKWKNTMQAKKLGNVVQQIDELTRSAAMRGKFQELYLNMELERLQKQYNYPELKRHSPLSLYLHELKTKTKPSEMSRDFLKTSVLKWKALSDEMRARFVDKATRLNSENRALLQKWKESMEKQNLNAVVQQIAQLRRELRAASRDEEVQSKHKVDSTVMENLLAASMKGSSTTVSAP</sequence>
<reference evidence="3 4" key="2">
    <citation type="submission" date="2018-11" db="EMBL/GenBank/DDBJ databases">
        <authorList>
            <consortium name="Pathogen Informatics"/>
        </authorList>
    </citation>
    <scope>NUCLEOTIDE SEQUENCE [LARGE SCALE GENOMIC DNA]</scope>
</reference>
<dbReference type="AlphaFoldDB" id="A0A183IQ04"/>
<dbReference type="InterPro" id="IPR036910">
    <property type="entry name" value="HMG_box_dom_sf"/>
</dbReference>
<evidence type="ECO:0000259" key="2">
    <source>
        <dbReference type="PROSITE" id="PS50118"/>
    </source>
</evidence>
<dbReference type="Proteomes" id="UP000270296">
    <property type="component" value="Unassembled WGS sequence"/>
</dbReference>
<dbReference type="SUPFAM" id="SSF47095">
    <property type="entry name" value="HMG-box"/>
    <property type="match status" value="2"/>
</dbReference>
<keyword evidence="1" id="KW-0539">Nucleus</keyword>
<accession>A0A183IQ04</accession>
<dbReference type="GO" id="GO:0003677">
    <property type="term" value="F:DNA binding"/>
    <property type="evidence" value="ECO:0007669"/>
    <property type="project" value="UniProtKB-UniRule"/>
</dbReference>
<dbReference type="WBParaSite" id="SBAD_0000592701-mRNA-1">
    <property type="protein sequence ID" value="SBAD_0000592701-mRNA-1"/>
    <property type="gene ID" value="SBAD_0000592701"/>
</dbReference>
<dbReference type="CDD" id="cd00084">
    <property type="entry name" value="HMG-box_SF"/>
    <property type="match status" value="1"/>
</dbReference>
<protein>
    <submittedName>
        <fullName evidence="5">HMG box domain-containing protein</fullName>
    </submittedName>
</protein>
<dbReference type="EMBL" id="UZAM01009182">
    <property type="protein sequence ID" value="VDP08054.1"/>
    <property type="molecule type" value="Genomic_DNA"/>
</dbReference>
<feature type="DNA-binding region" description="HMG box" evidence="1">
    <location>
        <begin position="77"/>
        <end position="143"/>
    </location>
</feature>
<keyword evidence="1" id="KW-0238">DNA-binding</keyword>
<dbReference type="InterPro" id="IPR009071">
    <property type="entry name" value="HMG_box_dom"/>
</dbReference>
<reference evidence="5" key="1">
    <citation type="submission" date="2016-06" db="UniProtKB">
        <authorList>
            <consortium name="WormBaseParasite"/>
        </authorList>
    </citation>
    <scope>IDENTIFICATION</scope>
</reference>
<dbReference type="Pfam" id="PF09011">
    <property type="entry name" value="HMG_box_2"/>
    <property type="match status" value="1"/>
</dbReference>
<name>A0A183IQ04_9BILA</name>
<feature type="domain" description="HMG box" evidence="2">
    <location>
        <begin position="77"/>
        <end position="143"/>
    </location>
</feature>
<gene>
    <name evidence="3" type="ORF">SBAD_LOCUS5701</name>
</gene>
<dbReference type="SMART" id="SM00398">
    <property type="entry name" value="HMG"/>
    <property type="match status" value="1"/>
</dbReference>
<organism evidence="5">
    <name type="scientific">Soboliphyme baturini</name>
    <dbReference type="NCBI Taxonomy" id="241478"/>
    <lineage>
        <taxon>Eukaryota</taxon>
        <taxon>Metazoa</taxon>
        <taxon>Ecdysozoa</taxon>
        <taxon>Nematoda</taxon>
        <taxon>Enoplea</taxon>
        <taxon>Dorylaimia</taxon>
        <taxon>Dioctophymatida</taxon>
        <taxon>Dioctophymatoidea</taxon>
        <taxon>Soboliphymatidae</taxon>
        <taxon>Soboliphyme</taxon>
    </lineage>
</organism>
<evidence type="ECO:0000313" key="5">
    <source>
        <dbReference type="WBParaSite" id="SBAD_0000592701-mRNA-1"/>
    </source>
</evidence>
<dbReference type="PROSITE" id="PS50118">
    <property type="entry name" value="HMG_BOX_2"/>
    <property type="match status" value="1"/>
</dbReference>
<evidence type="ECO:0000313" key="3">
    <source>
        <dbReference type="EMBL" id="VDP08054.1"/>
    </source>
</evidence>
<keyword evidence="4" id="KW-1185">Reference proteome</keyword>
<dbReference type="Gene3D" id="1.10.30.10">
    <property type="entry name" value="High mobility group box domain"/>
    <property type="match status" value="2"/>
</dbReference>
<proteinExistence type="predicted"/>
<evidence type="ECO:0000313" key="4">
    <source>
        <dbReference type="Proteomes" id="UP000270296"/>
    </source>
</evidence>
<evidence type="ECO:0000256" key="1">
    <source>
        <dbReference type="PROSITE-ProRule" id="PRU00267"/>
    </source>
</evidence>